<evidence type="ECO:0000256" key="6">
    <source>
        <dbReference type="ARBA" id="ARBA00022692"/>
    </source>
</evidence>
<keyword evidence="6 18" id="KW-0812">Transmembrane</keyword>
<dbReference type="NCBIfam" id="TIGR01511">
    <property type="entry name" value="ATPase-IB1_Cu"/>
    <property type="match status" value="1"/>
</dbReference>
<dbReference type="NCBIfam" id="TIGR01525">
    <property type="entry name" value="ATPase-IB_hvy"/>
    <property type="match status" value="1"/>
</dbReference>
<dbReference type="RefSeq" id="WP_262854371.1">
    <property type="nucleotide sequence ID" value="NZ_JAOPKZ010000002.1"/>
</dbReference>
<dbReference type="SFLD" id="SFLDG00002">
    <property type="entry name" value="C1.7:_P-type_atpase_like"/>
    <property type="match status" value="1"/>
</dbReference>
<keyword evidence="4" id="KW-0813">Transport</keyword>
<dbReference type="CDD" id="cd02094">
    <property type="entry name" value="P-type_ATPase_Cu-like"/>
    <property type="match status" value="1"/>
</dbReference>
<dbReference type="PRINTS" id="PR00119">
    <property type="entry name" value="CATATPASE"/>
</dbReference>
<evidence type="ECO:0000313" key="20">
    <source>
        <dbReference type="EMBL" id="MCU5745378.1"/>
    </source>
</evidence>
<protein>
    <recommendedName>
        <fullName evidence="3">P-type Cu(+) transporter</fullName>
        <ecNumber evidence="3">7.2.2.8</ecNumber>
    </recommendedName>
</protein>
<dbReference type="Gene3D" id="3.30.70.100">
    <property type="match status" value="2"/>
</dbReference>
<keyword evidence="8 18" id="KW-0547">Nucleotide-binding</keyword>
<comment type="subcellular location">
    <subcellularLocation>
        <location evidence="18">Cell membrane</location>
    </subcellularLocation>
    <subcellularLocation>
        <location evidence="1">Endomembrane system</location>
        <topology evidence="1">Multi-pass membrane protein</topology>
    </subcellularLocation>
</comment>
<feature type="domain" description="HMA" evidence="19">
    <location>
        <begin position="73"/>
        <end position="139"/>
    </location>
</feature>
<comment type="caution">
    <text evidence="20">The sequence shown here is derived from an EMBL/GenBank/DDBJ whole genome shotgun (WGS) entry which is preliminary data.</text>
</comment>
<proteinExistence type="inferred from homology"/>
<keyword evidence="9" id="KW-0187">Copper transport</keyword>
<feature type="transmembrane region" description="Helical" evidence="18">
    <location>
        <begin position="412"/>
        <end position="434"/>
    </location>
</feature>
<feature type="transmembrane region" description="Helical" evidence="18">
    <location>
        <begin position="440"/>
        <end position="460"/>
    </location>
</feature>
<evidence type="ECO:0000256" key="8">
    <source>
        <dbReference type="ARBA" id="ARBA00022741"/>
    </source>
</evidence>
<keyword evidence="12" id="KW-1278">Translocase</keyword>
<evidence type="ECO:0000256" key="1">
    <source>
        <dbReference type="ARBA" id="ARBA00004127"/>
    </source>
</evidence>
<feature type="transmembrane region" description="Helical" evidence="18">
    <location>
        <begin position="749"/>
        <end position="769"/>
    </location>
</feature>
<dbReference type="NCBIfam" id="TIGR01494">
    <property type="entry name" value="ATPase_P-type"/>
    <property type="match status" value="1"/>
</dbReference>
<dbReference type="Gene3D" id="3.40.50.1000">
    <property type="entry name" value="HAD superfamily/HAD-like"/>
    <property type="match status" value="1"/>
</dbReference>
<keyword evidence="7 18" id="KW-0479">Metal-binding</keyword>
<gene>
    <name evidence="20" type="ORF">N9R04_01415</name>
</gene>
<dbReference type="InterPro" id="IPR027256">
    <property type="entry name" value="P-typ_ATPase_IB"/>
</dbReference>
<keyword evidence="21" id="KW-1185">Reference proteome</keyword>
<dbReference type="InterPro" id="IPR017969">
    <property type="entry name" value="Heavy-metal-associated_CS"/>
</dbReference>
<dbReference type="EMBL" id="JAOPKZ010000002">
    <property type="protein sequence ID" value="MCU5745378.1"/>
    <property type="molecule type" value="Genomic_DNA"/>
</dbReference>
<name>A0ABT2QN19_9STAP</name>
<dbReference type="SFLD" id="SFLDS00003">
    <property type="entry name" value="Haloacid_Dehalogenase"/>
    <property type="match status" value="1"/>
</dbReference>
<dbReference type="PANTHER" id="PTHR43520:SF8">
    <property type="entry name" value="P-TYPE CU(+) TRANSPORTER"/>
    <property type="match status" value="1"/>
</dbReference>
<dbReference type="InterPro" id="IPR023214">
    <property type="entry name" value="HAD_sf"/>
</dbReference>
<keyword evidence="14" id="KW-0186">Copper</keyword>
<dbReference type="PROSITE" id="PS50846">
    <property type="entry name" value="HMA_2"/>
    <property type="match status" value="2"/>
</dbReference>
<dbReference type="SUPFAM" id="SSF55008">
    <property type="entry name" value="HMA, heavy metal-associated domain"/>
    <property type="match status" value="2"/>
</dbReference>
<comment type="catalytic activity">
    <reaction evidence="17">
        <text>Cu(+)(in) + ATP + H2O = Cu(+)(out) + ADP + phosphate + H(+)</text>
        <dbReference type="Rhea" id="RHEA:25792"/>
        <dbReference type="ChEBI" id="CHEBI:15377"/>
        <dbReference type="ChEBI" id="CHEBI:15378"/>
        <dbReference type="ChEBI" id="CHEBI:30616"/>
        <dbReference type="ChEBI" id="CHEBI:43474"/>
        <dbReference type="ChEBI" id="CHEBI:49552"/>
        <dbReference type="ChEBI" id="CHEBI:456216"/>
        <dbReference type="EC" id="7.2.2.8"/>
    </reaction>
</comment>
<keyword evidence="16 18" id="KW-0472">Membrane</keyword>
<feature type="transmembrane region" description="Helical" evidence="18">
    <location>
        <begin position="257"/>
        <end position="275"/>
    </location>
</feature>
<keyword evidence="18" id="KW-1003">Cell membrane</keyword>
<evidence type="ECO:0000256" key="14">
    <source>
        <dbReference type="ARBA" id="ARBA00023008"/>
    </source>
</evidence>
<evidence type="ECO:0000256" key="13">
    <source>
        <dbReference type="ARBA" id="ARBA00022989"/>
    </source>
</evidence>
<comment type="similarity">
    <text evidence="2 18">Belongs to the cation transport ATPase (P-type) (TC 3.A.3) family. Type IB subfamily.</text>
</comment>
<dbReference type="PRINTS" id="PR00943">
    <property type="entry name" value="CUATPASE"/>
</dbReference>
<feature type="transmembrane region" description="Helical" evidence="18">
    <location>
        <begin position="193"/>
        <end position="211"/>
    </location>
</feature>
<dbReference type="InterPro" id="IPR001757">
    <property type="entry name" value="P_typ_ATPase"/>
</dbReference>
<evidence type="ECO:0000256" key="5">
    <source>
        <dbReference type="ARBA" id="ARBA00022553"/>
    </source>
</evidence>
<keyword evidence="5" id="KW-0597">Phosphoprotein</keyword>
<evidence type="ECO:0000256" key="9">
    <source>
        <dbReference type="ARBA" id="ARBA00022796"/>
    </source>
</evidence>
<evidence type="ECO:0000256" key="10">
    <source>
        <dbReference type="ARBA" id="ARBA00022840"/>
    </source>
</evidence>
<evidence type="ECO:0000256" key="15">
    <source>
        <dbReference type="ARBA" id="ARBA00023065"/>
    </source>
</evidence>
<keyword evidence="10 18" id="KW-0067">ATP-binding</keyword>
<dbReference type="Gene3D" id="2.70.150.10">
    <property type="entry name" value="Calcium-transporting ATPase, cytoplasmic transduction domain A"/>
    <property type="match status" value="1"/>
</dbReference>
<dbReference type="SUPFAM" id="SSF56784">
    <property type="entry name" value="HAD-like"/>
    <property type="match status" value="1"/>
</dbReference>
<evidence type="ECO:0000256" key="18">
    <source>
        <dbReference type="RuleBase" id="RU362081"/>
    </source>
</evidence>
<evidence type="ECO:0000256" key="17">
    <source>
        <dbReference type="ARBA" id="ARBA00049289"/>
    </source>
</evidence>
<dbReference type="PROSITE" id="PS01047">
    <property type="entry name" value="HMA_1"/>
    <property type="match status" value="2"/>
</dbReference>
<evidence type="ECO:0000256" key="16">
    <source>
        <dbReference type="ARBA" id="ARBA00023136"/>
    </source>
</evidence>
<dbReference type="Pfam" id="PF00702">
    <property type="entry name" value="Hydrolase"/>
    <property type="match status" value="1"/>
</dbReference>
<reference evidence="20 21" key="1">
    <citation type="journal article" date="2023" name="Int. J. Syst. Evol. Microbiol.">
        <title>Streptococcus sciuri sp. nov., Staphylococcus marylandisciuri sp. nov. and Staphylococcus americanisciuri sp. nov., isolated from faeces of eastern grey squirrel (Sciurus carolinensis).</title>
        <authorList>
            <person name="Volokhov D.V."/>
            <person name="Zagorodnyaya T.A."/>
            <person name="Furtak V.A."/>
            <person name="Nattanmai G."/>
            <person name="Randall L."/>
            <person name="Jose S."/>
            <person name="Gao Y."/>
            <person name="Eisenberg T."/>
            <person name="Delmonte P."/>
            <person name="Blom J."/>
            <person name="Mitchell K.K."/>
        </authorList>
    </citation>
    <scope>NUCLEOTIDE SEQUENCE [LARGE SCALE GENOMIC DNA]</scope>
    <source>
        <strain evidence="20 21">SQ8-PEA</strain>
    </source>
</reference>
<dbReference type="SUPFAM" id="SSF81653">
    <property type="entry name" value="Calcium ATPase, transduction domain A"/>
    <property type="match status" value="1"/>
</dbReference>
<dbReference type="PANTHER" id="PTHR43520">
    <property type="entry name" value="ATP7, ISOFORM B"/>
    <property type="match status" value="1"/>
</dbReference>
<dbReference type="InterPro" id="IPR023299">
    <property type="entry name" value="ATPase_P-typ_cyto_dom_N"/>
</dbReference>
<dbReference type="SUPFAM" id="SSF81665">
    <property type="entry name" value="Calcium ATPase, transmembrane domain M"/>
    <property type="match status" value="1"/>
</dbReference>
<evidence type="ECO:0000313" key="21">
    <source>
        <dbReference type="Proteomes" id="UP001209553"/>
    </source>
</evidence>
<evidence type="ECO:0000256" key="12">
    <source>
        <dbReference type="ARBA" id="ARBA00022967"/>
    </source>
</evidence>
<evidence type="ECO:0000256" key="11">
    <source>
        <dbReference type="ARBA" id="ARBA00022842"/>
    </source>
</evidence>
<sequence>MSEGNNQITLGINGMSCAACAHRIEKELNSLTEVKASVNLSTEQATVIYPKKAYGAQDFITTIKKTGYNVKLNKVELHIIGMTCAACSNRIEKVLSKLPGVINAAINLTTEQGTITYLPDNLDVSDLIHSIQKLGYDAEEIREDTSQHDHKRRELNHKLLKLIISSILSLPLVLTMFTHLLNINLPSLLMNPYFQFTLASLVQFGIGWQFYVDAYKSLRSGSANMAVLVSLGTSAAYLYSVYQMILWARETHFEPHLYFETSAVLTTLILFGKYLEARAKSRTTQALSKLLNLQAKKARVITESEEKLVDINKVRVGQYIKIKPGETIPIDGRVIEGETTVNESMLTGESMPIHKVNGAEVIGGTLNQYGTVVIEATHVGNDTALASIVKTVEAAQGSKAPIQRLADTISGYFVPIVVIVAILTFLIWITLVQVGHFEPALVASVSVLVIACPCALGLATPTSIMVGTGKAAETGILFKGGEFVEQAHNIDTLVLDKTGTITHGEPQVTHMEGDKQTLKLIASLENHSEHPLGKAIVKYAKQFELHLEHADHFQTIPGQGIIGSIHEQDIIVGNAAFLEENEVHIPQEVVKETSSVGTQAQTVIFSAINREYTDYITVSDQVKSSARTAISQLKSLGISVVMLTGDNYNIARSIAQQVGIDEVIAEVKPEDKAHEIIQLQHTGAKVGMVGDGINDAPALVQADIGIAVGTGSDIAIESADITILGSDLMLLPKAIQSSRYTIRNIRQNLFWALGYNVAGIPIAACGILAPWVAGLAMALSSVSVVTNALRLRHMKL</sequence>
<dbReference type="PROSITE" id="PS00154">
    <property type="entry name" value="ATPASE_E1_E2"/>
    <property type="match status" value="1"/>
</dbReference>
<dbReference type="InterPro" id="IPR023298">
    <property type="entry name" value="ATPase_P-typ_TM_dom_sf"/>
</dbReference>
<evidence type="ECO:0000256" key="2">
    <source>
        <dbReference type="ARBA" id="ARBA00006024"/>
    </source>
</evidence>
<dbReference type="InterPro" id="IPR018303">
    <property type="entry name" value="ATPase_P-typ_P_site"/>
</dbReference>
<evidence type="ECO:0000259" key="19">
    <source>
        <dbReference type="PROSITE" id="PS50846"/>
    </source>
</evidence>
<dbReference type="SFLD" id="SFLDF00027">
    <property type="entry name" value="p-type_atpase"/>
    <property type="match status" value="1"/>
</dbReference>
<evidence type="ECO:0000256" key="3">
    <source>
        <dbReference type="ARBA" id="ARBA00012517"/>
    </source>
</evidence>
<evidence type="ECO:0000256" key="4">
    <source>
        <dbReference type="ARBA" id="ARBA00022448"/>
    </source>
</evidence>
<keyword evidence="13 18" id="KW-1133">Transmembrane helix</keyword>
<feature type="domain" description="HMA" evidence="19">
    <location>
        <begin position="6"/>
        <end position="71"/>
    </location>
</feature>
<accession>A0ABT2QN19</accession>
<dbReference type="Gene3D" id="3.40.1110.10">
    <property type="entry name" value="Calcium-transporting ATPase, cytoplasmic domain N"/>
    <property type="match status" value="1"/>
</dbReference>
<dbReference type="InterPro" id="IPR036412">
    <property type="entry name" value="HAD-like_sf"/>
</dbReference>
<dbReference type="CDD" id="cd00371">
    <property type="entry name" value="HMA"/>
    <property type="match status" value="2"/>
</dbReference>
<feature type="transmembrane region" description="Helical" evidence="18">
    <location>
        <begin position="223"/>
        <end position="245"/>
    </location>
</feature>
<dbReference type="Pfam" id="PF00122">
    <property type="entry name" value="E1-E2_ATPase"/>
    <property type="match status" value="1"/>
</dbReference>
<feature type="transmembrane region" description="Helical" evidence="18">
    <location>
        <begin position="159"/>
        <end position="181"/>
    </location>
</feature>
<dbReference type="Pfam" id="PF00403">
    <property type="entry name" value="HMA"/>
    <property type="match status" value="2"/>
</dbReference>
<dbReference type="EC" id="7.2.2.8" evidence="3"/>
<dbReference type="InterPro" id="IPR044492">
    <property type="entry name" value="P_typ_ATPase_HD_dom"/>
</dbReference>
<dbReference type="Proteomes" id="UP001209553">
    <property type="component" value="Unassembled WGS sequence"/>
</dbReference>
<organism evidence="20 21">
    <name type="scientific">Staphylococcus marylandisciuri</name>
    <dbReference type="NCBI Taxonomy" id="2981529"/>
    <lineage>
        <taxon>Bacteria</taxon>
        <taxon>Bacillati</taxon>
        <taxon>Bacillota</taxon>
        <taxon>Bacilli</taxon>
        <taxon>Bacillales</taxon>
        <taxon>Staphylococcaceae</taxon>
        <taxon>Staphylococcus</taxon>
    </lineage>
</organism>
<keyword evidence="15" id="KW-0406">Ion transport</keyword>
<dbReference type="InterPro" id="IPR036163">
    <property type="entry name" value="HMA_dom_sf"/>
</dbReference>
<evidence type="ECO:0000256" key="7">
    <source>
        <dbReference type="ARBA" id="ARBA00022723"/>
    </source>
</evidence>
<keyword evidence="11" id="KW-0460">Magnesium</keyword>
<dbReference type="InterPro" id="IPR008250">
    <property type="entry name" value="ATPase_P-typ_transduc_dom_A_sf"/>
</dbReference>
<dbReference type="InterPro" id="IPR006121">
    <property type="entry name" value="HMA_dom"/>
</dbReference>
<dbReference type="InterPro" id="IPR059000">
    <property type="entry name" value="ATPase_P-type_domA"/>
</dbReference>